<gene>
    <name evidence="1" type="ORF">DOTSEDRAFT_68711</name>
</gene>
<dbReference type="HOGENOM" id="CLU_1061835_0_0_1"/>
<sequence>MQSPLSDFDLVCPPLSSRVHARPRICQLAYAADGAKKCLGPGAFHDAAEMHLRCRNSHQQHVWRRPIHLEGISRVPETLLAVSALWRDLQDLDDPQHFRHPAHPIAPRGGGAVLLYLLPLSAEVMVKDWGREKVRVRLVPVDATEHCSEALEPLGPSPRLSCRQQSRFGVREDLRVIHLLAGQGQGWVEQLQMHYQPSRRPVQLHQPRLPTWRCSRLGDCIEDKSTLYPGPCSSGWSCLWLVDLYRSVSISRLFHHKPSPRL</sequence>
<accession>N1Q2K2</accession>
<dbReference type="Proteomes" id="UP000016933">
    <property type="component" value="Unassembled WGS sequence"/>
</dbReference>
<evidence type="ECO:0000313" key="2">
    <source>
        <dbReference type="Proteomes" id="UP000016933"/>
    </source>
</evidence>
<dbReference type="AlphaFoldDB" id="N1Q2K2"/>
<dbReference type="EMBL" id="KB446535">
    <property type="protein sequence ID" value="EME49981.1"/>
    <property type="molecule type" value="Genomic_DNA"/>
</dbReference>
<keyword evidence="2" id="KW-1185">Reference proteome</keyword>
<organism evidence="1 2">
    <name type="scientific">Dothistroma septosporum (strain NZE10 / CBS 128990)</name>
    <name type="common">Red band needle blight fungus</name>
    <name type="synonym">Mycosphaerella pini</name>
    <dbReference type="NCBI Taxonomy" id="675120"/>
    <lineage>
        <taxon>Eukaryota</taxon>
        <taxon>Fungi</taxon>
        <taxon>Dikarya</taxon>
        <taxon>Ascomycota</taxon>
        <taxon>Pezizomycotina</taxon>
        <taxon>Dothideomycetes</taxon>
        <taxon>Dothideomycetidae</taxon>
        <taxon>Mycosphaerellales</taxon>
        <taxon>Mycosphaerellaceae</taxon>
        <taxon>Dothistroma</taxon>
    </lineage>
</organism>
<evidence type="ECO:0000313" key="1">
    <source>
        <dbReference type="EMBL" id="EME49981.1"/>
    </source>
</evidence>
<proteinExistence type="predicted"/>
<reference evidence="2" key="1">
    <citation type="journal article" date="2012" name="PLoS Genet.">
        <title>The genomes of the fungal plant pathogens Cladosporium fulvum and Dothistroma septosporum reveal adaptation to different hosts and lifestyles but also signatures of common ancestry.</title>
        <authorList>
            <person name="de Wit P.J.G.M."/>
            <person name="van der Burgt A."/>
            <person name="Oekmen B."/>
            <person name="Stergiopoulos I."/>
            <person name="Abd-Elsalam K.A."/>
            <person name="Aerts A.L."/>
            <person name="Bahkali A.H."/>
            <person name="Beenen H.G."/>
            <person name="Chettri P."/>
            <person name="Cox M.P."/>
            <person name="Datema E."/>
            <person name="de Vries R.P."/>
            <person name="Dhillon B."/>
            <person name="Ganley A.R."/>
            <person name="Griffiths S.A."/>
            <person name="Guo Y."/>
            <person name="Hamelin R.C."/>
            <person name="Henrissat B."/>
            <person name="Kabir M.S."/>
            <person name="Jashni M.K."/>
            <person name="Kema G."/>
            <person name="Klaubauf S."/>
            <person name="Lapidus A."/>
            <person name="Levasseur A."/>
            <person name="Lindquist E."/>
            <person name="Mehrabi R."/>
            <person name="Ohm R.A."/>
            <person name="Owen T.J."/>
            <person name="Salamov A."/>
            <person name="Schwelm A."/>
            <person name="Schijlen E."/>
            <person name="Sun H."/>
            <person name="van den Burg H.A."/>
            <person name="van Ham R.C.H.J."/>
            <person name="Zhang S."/>
            <person name="Goodwin S.B."/>
            <person name="Grigoriev I.V."/>
            <person name="Collemare J."/>
            <person name="Bradshaw R.E."/>
        </authorList>
    </citation>
    <scope>NUCLEOTIDE SEQUENCE [LARGE SCALE GENOMIC DNA]</scope>
    <source>
        <strain evidence="2">NZE10 / CBS 128990</strain>
    </source>
</reference>
<reference evidence="1 2" key="2">
    <citation type="journal article" date="2012" name="PLoS Pathog.">
        <title>Diverse lifestyles and strategies of plant pathogenesis encoded in the genomes of eighteen Dothideomycetes fungi.</title>
        <authorList>
            <person name="Ohm R.A."/>
            <person name="Feau N."/>
            <person name="Henrissat B."/>
            <person name="Schoch C.L."/>
            <person name="Horwitz B.A."/>
            <person name="Barry K.W."/>
            <person name="Condon B.J."/>
            <person name="Copeland A.C."/>
            <person name="Dhillon B."/>
            <person name="Glaser F."/>
            <person name="Hesse C.N."/>
            <person name="Kosti I."/>
            <person name="LaButti K."/>
            <person name="Lindquist E.A."/>
            <person name="Lucas S."/>
            <person name="Salamov A.A."/>
            <person name="Bradshaw R.E."/>
            <person name="Ciuffetti L."/>
            <person name="Hamelin R.C."/>
            <person name="Kema G.H.J."/>
            <person name="Lawrence C."/>
            <person name="Scott J.A."/>
            <person name="Spatafora J.W."/>
            <person name="Turgeon B.G."/>
            <person name="de Wit P.J.G.M."/>
            <person name="Zhong S."/>
            <person name="Goodwin S.B."/>
            <person name="Grigoriev I.V."/>
        </authorList>
    </citation>
    <scope>NUCLEOTIDE SEQUENCE [LARGE SCALE GENOMIC DNA]</scope>
    <source>
        <strain evidence="2">NZE10 / CBS 128990</strain>
    </source>
</reference>
<protein>
    <submittedName>
        <fullName evidence="1">Uncharacterized protein</fullName>
    </submittedName>
</protein>
<name>N1Q2K2_DOTSN</name>